<dbReference type="PROSITE" id="PS50011">
    <property type="entry name" value="PROTEIN_KINASE_DOM"/>
    <property type="match status" value="1"/>
</dbReference>
<dbReference type="GO" id="GO:0004672">
    <property type="term" value="F:protein kinase activity"/>
    <property type="evidence" value="ECO:0007669"/>
    <property type="project" value="InterPro"/>
</dbReference>
<dbReference type="OrthoDB" id="346907at2759"/>
<organism evidence="3 4">
    <name type="scientific">Schizopora paradoxa</name>
    <dbReference type="NCBI Taxonomy" id="27342"/>
    <lineage>
        <taxon>Eukaryota</taxon>
        <taxon>Fungi</taxon>
        <taxon>Dikarya</taxon>
        <taxon>Basidiomycota</taxon>
        <taxon>Agaricomycotina</taxon>
        <taxon>Agaricomycetes</taxon>
        <taxon>Hymenochaetales</taxon>
        <taxon>Schizoporaceae</taxon>
        <taxon>Schizopora</taxon>
    </lineage>
</organism>
<dbReference type="InterPro" id="IPR001245">
    <property type="entry name" value="Ser-Thr/Tyr_kinase_cat_dom"/>
</dbReference>
<dbReference type="GO" id="GO:0007165">
    <property type="term" value="P:signal transduction"/>
    <property type="evidence" value="ECO:0007669"/>
    <property type="project" value="TreeGrafter"/>
</dbReference>
<proteinExistence type="predicted"/>
<dbReference type="Gene3D" id="1.10.510.10">
    <property type="entry name" value="Transferase(Phosphotransferase) domain 1"/>
    <property type="match status" value="1"/>
</dbReference>
<evidence type="ECO:0000256" key="1">
    <source>
        <dbReference type="SAM" id="MobiDB-lite"/>
    </source>
</evidence>
<dbReference type="Pfam" id="PF07714">
    <property type="entry name" value="PK_Tyr_Ser-Thr"/>
    <property type="match status" value="1"/>
</dbReference>
<dbReference type="Proteomes" id="UP000053477">
    <property type="component" value="Unassembled WGS sequence"/>
</dbReference>
<dbReference type="InterPro" id="IPR000719">
    <property type="entry name" value="Prot_kinase_dom"/>
</dbReference>
<gene>
    <name evidence="3" type="ORF">SCHPADRAFT_824657</name>
</gene>
<dbReference type="SUPFAM" id="SSF56112">
    <property type="entry name" value="Protein kinase-like (PK-like)"/>
    <property type="match status" value="1"/>
</dbReference>
<dbReference type="PANTHER" id="PTHR23257:SF963">
    <property type="entry name" value="AT08303P"/>
    <property type="match status" value="1"/>
</dbReference>
<dbReference type="InterPro" id="IPR011009">
    <property type="entry name" value="Kinase-like_dom_sf"/>
</dbReference>
<sequence length="147" mass="16425">MTLRWTPHEYYDEEGGGKFHKTQKSDVWAFGMTVLELLTGRTPYAHIGSVGAVSSAIARGFLPRKPAIDDSDPDAGLKHFMWSICLKCWRLKPEERPSMHEILEEMLDYPLKDTHSVPGDEEFSSGIEHTGKQPHSNALGSGARNSD</sequence>
<dbReference type="InterPro" id="IPR050167">
    <property type="entry name" value="Ser_Thr_protein_kinase"/>
</dbReference>
<dbReference type="AlphaFoldDB" id="A0A0H2SEL7"/>
<dbReference type="InParanoid" id="A0A0H2SEL7"/>
<feature type="domain" description="Protein kinase" evidence="2">
    <location>
        <begin position="1"/>
        <end position="112"/>
    </location>
</feature>
<protein>
    <recommendedName>
        <fullName evidence="2">Protein kinase domain-containing protein</fullName>
    </recommendedName>
</protein>
<accession>A0A0H2SEL7</accession>
<evidence type="ECO:0000313" key="4">
    <source>
        <dbReference type="Proteomes" id="UP000053477"/>
    </source>
</evidence>
<evidence type="ECO:0000259" key="2">
    <source>
        <dbReference type="PROSITE" id="PS50011"/>
    </source>
</evidence>
<evidence type="ECO:0000313" key="3">
    <source>
        <dbReference type="EMBL" id="KLO15481.1"/>
    </source>
</evidence>
<dbReference type="GO" id="GO:0005524">
    <property type="term" value="F:ATP binding"/>
    <property type="evidence" value="ECO:0007669"/>
    <property type="project" value="InterPro"/>
</dbReference>
<keyword evidence="4" id="KW-1185">Reference proteome</keyword>
<feature type="compositionally biased region" description="Polar residues" evidence="1">
    <location>
        <begin position="133"/>
        <end position="147"/>
    </location>
</feature>
<feature type="region of interest" description="Disordered" evidence="1">
    <location>
        <begin position="113"/>
        <end position="147"/>
    </location>
</feature>
<dbReference type="EMBL" id="KQ085929">
    <property type="protein sequence ID" value="KLO15481.1"/>
    <property type="molecule type" value="Genomic_DNA"/>
</dbReference>
<reference evidence="3 4" key="1">
    <citation type="submission" date="2015-04" db="EMBL/GenBank/DDBJ databases">
        <title>Complete genome sequence of Schizopora paradoxa KUC8140, a cosmopolitan wood degrader in East Asia.</title>
        <authorList>
            <consortium name="DOE Joint Genome Institute"/>
            <person name="Min B."/>
            <person name="Park H."/>
            <person name="Jang Y."/>
            <person name="Kim J.-J."/>
            <person name="Kim K.H."/>
            <person name="Pangilinan J."/>
            <person name="Lipzen A."/>
            <person name="Riley R."/>
            <person name="Grigoriev I.V."/>
            <person name="Spatafora J.W."/>
            <person name="Choi I.-G."/>
        </authorList>
    </citation>
    <scope>NUCLEOTIDE SEQUENCE [LARGE SCALE GENOMIC DNA]</scope>
    <source>
        <strain evidence="3 4">KUC8140</strain>
    </source>
</reference>
<name>A0A0H2SEL7_9AGAM</name>
<dbReference type="PANTHER" id="PTHR23257">
    <property type="entry name" value="SERINE-THREONINE PROTEIN KINASE"/>
    <property type="match status" value="1"/>
</dbReference>
<dbReference type="STRING" id="27342.A0A0H2SEL7"/>
<dbReference type="GO" id="GO:0005737">
    <property type="term" value="C:cytoplasm"/>
    <property type="evidence" value="ECO:0007669"/>
    <property type="project" value="TreeGrafter"/>
</dbReference>